<dbReference type="InterPro" id="IPR015422">
    <property type="entry name" value="PyrdxlP-dep_Trfase_small"/>
</dbReference>
<dbReference type="Gene3D" id="3.90.1150.10">
    <property type="entry name" value="Aspartate Aminotransferase, domain 1"/>
    <property type="match status" value="1"/>
</dbReference>
<dbReference type="InterPro" id="IPR015421">
    <property type="entry name" value="PyrdxlP-dep_Trfase_major"/>
</dbReference>
<evidence type="ECO:0000256" key="5">
    <source>
        <dbReference type="ARBA" id="ARBA00022605"/>
    </source>
</evidence>
<keyword evidence="5" id="KW-0028">Amino-acid biosynthesis</keyword>
<dbReference type="OrthoDB" id="2414662at2759"/>
<dbReference type="Gene3D" id="3.40.640.10">
    <property type="entry name" value="Type I PLP-dependent aspartate aminotransferase-like (Major domain)"/>
    <property type="match status" value="1"/>
</dbReference>
<evidence type="ECO:0000256" key="3">
    <source>
        <dbReference type="ARBA" id="ARBA00012748"/>
    </source>
</evidence>
<evidence type="ECO:0000256" key="9">
    <source>
        <dbReference type="ARBA" id="ARBA00047481"/>
    </source>
</evidence>
<dbReference type="EC" id="2.6.1.9" evidence="3"/>
<evidence type="ECO:0000256" key="7">
    <source>
        <dbReference type="ARBA" id="ARBA00022898"/>
    </source>
</evidence>
<comment type="similarity">
    <text evidence="2">Belongs to the class-II pyridoxal-phosphate-dependent aminotransferase family. Histidinol-phosphate aminotransferase subfamily.</text>
</comment>
<name>A0A7J6NGZ7_PEROL</name>
<dbReference type="CDD" id="cd00609">
    <property type="entry name" value="AAT_like"/>
    <property type="match status" value="1"/>
</dbReference>
<dbReference type="PANTHER" id="PTHR43643">
    <property type="entry name" value="HISTIDINOL-PHOSPHATE AMINOTRANSFERASE 2"/>
    <property type="match status" value="1"/>
</dbReference>
<evidence type="ECO:0000256" key="2">
    <source>
        <dbReference type="ARBA" id="ARBA00007970"/>
    </source>
</evidence>
<dbReference type="InterPro" id="IPR015424">
    <property type="entry name" value="PyrdxlP-dep_Trfase"/>
</dbReference>
<protein>
    <recommendedName>
        <fullName evidence="3">histidinol-phosphate transaminase</fullName>
        <ecNumber evidence="3">2.6.1.9</ecNumber>
    </recommendedName>
</protein>
<evidence type="ECO:0000256" key="4">
    <source>
        <dbReference type="ARBA" id="ARBA00022576"/>
    </source>
</evidence>
<dbReference type="Proteomes" id="UP000541610">
    <property type="component" value="Unassembled WGS sequence"/>
</dbReference>
<dbReference type="Pfam" id="PF00155">
    <property type="entry name" value="Aminotran_1_2"/>
    <property type="match status" value="1"/>
</dbReference>
<reference evidence="11 12" key="1">
    <citation type="submission" date="2020-04" db="EMBL/GenBank/DDBJ databases">
        <title>Perkinsus olseni comparative genomics.</title>
        <authorList>
            <person name="Bogema D.R."/>
        </authorList>
    </citation>
    <scope>NUCLEOTIDE SEQUENCE [LARGE SCALE GENOMIC DNA]</scope>
    <source>
        <strain evidence="11">00978-12</strain>
    </source>
</reference>
<proteinExistence type="inferred from homology"/>
<dbReference type="GO" id="GO:0000105">
    <property type="term" value="P:L-histidine biosynthetic process"/>
    <property type="evidence" value="ECO:0007669"/>
    <property type="project" value="UniProtKB-KW"/>
</dbReference>
<feature type="domain" description="Aminotransferase class I/classII large" evidence="10">
    <location>
        <begin position="50"/>
        <end position="377"/>
    </location>
</feature>
<dbReference type="GO" id="GO:0004400">
    <property type="term" value="F:histidinol-phosphate transaminase activity"/>
    <property type="evidence" value="ECO:0007669"/>
    <property type="project" value="UniProtKB-EC"/>
</dbReference>
<dbReference type="SUPFAM" id="SSF53383">
    <property type="entry name" value="PLP-dependent transferases"/>
    <property type="match status" value="1"/>
</dbReference>
<keyword evidence="7" id="KW-0663">Pyridoxal phosphate</keyword>
<comment type="pathway">
    <text evidence="1">Amino-acid biosynthesis; L-histidine biosynthesis; L-histidine from 5-phospho-alpha-D-ribose 1-diphosphate: step 7/9.</text>
</comment>
<dbReference type="PANTHER" id="PTHR43643:SF6">
    <property type="entry name" value="HISTIDINOL-PHOSPHATE AMINOTRANSFERASE"/>
    <property type="match status" value="1"/>
</dbReference>
<keyword evidence="8" id="KW-0368">Histidine biosynthesis</keyword>
<evidence type="ECO:0000256" key="6">
    <source>
        <dbReference type="ARBA" id="ARBA00022679"/>
    </source>
</evidence>
<evidence type="ECO:0000259" key="10">
    <source>
        <dbReference type="Pfam" id="PF00155"/>
    </source>
</evidence>
<comment type="caution">
    <text evidence="11">The sequence shown here is derived from an EMBL/GenBank/DDBJ whole genome shotgun (WGS) entry which is preliminary data.</text>
</comment>
<keyword evidence="6" id="KW-0808">Transferase</keyword>
<gene>
    <name evidence="11" type="primary">HIS5</name>
    <name evidence="11" type="ORF">FOZ60_010196</name>
</gene>
<evidence type="ECO:0000313" key="12">
    <source>
        <dbReference type="Proteomes" id="UP000541610"/>
    </source>
</evidence>
<accession>A0A7J6NGZ7</accession>
<dbReference type="InterPro" id="IPR050106">
    <property type="entry name" value="HistidinolP_aminotransfase"/>
</dbReference>
<evidence type="ECO:0000256" key="1">
    <source>
        <dbReference type="ARBA" id="ARBA00005011"/>
    </source>
</evidence>
<dbReference type="GO" id="GO:0030170">
    <property type="term" value="F:pyridoxal phosphate binding"/>
    <property type="evidence" value="ECO:0007669"/>
    <property type="project" value="InterPro"/>
</dbReference>
<keyword evidence="4" id="KW-0032">Aminotransferase</keyword>
<evidence type="ECO:0000313" key="11">
    <source>
        <dbReference type="EMBL" id="KAF4682750.1"/>
    </source>
</evidence>
<organism evidence="11 12">
    <name type="scientific">Perkinsus olseni</name>
    <name type="common">Perkinsus atlanticus</name>
    <dbReference type="NCBI Taxonomy" id="32597"/>
    <lineage>
        <taxon>Eukaryota</taxon>
        <taxon>Sar</taxon>
        <taxon>Alveolata</taxon>
        <taxon>Perkinsozoa</taxon>
        <taxon>Perkinsea</taxon>
        <taxon>Perkinsida</taxon>
        <taxon>Perkinsidae</taxon>
        <taxon>Perkinsus</taxon>
    </lineage>
</organism>
<dbReference type="EMBL" id="JABANP010000410">
    <property type="protein sequence ID" value="KAF4682750.1"/>
    <property type="molecule type" value="Genomic_DNA"/>
</dbReference>
<sequence>MLSRGIIIRGFSTAGVGTRPIAPLSHVKVYSPPDSLNQVLRDSKDLKGALKLDYNEATIPPPPAVTNRLVSFLNAQDGRLTLPWYPHLFGEACLEDITRHVDLDEKHILINNGSDDGLRLIMDTFLAPGDRALVPQPSYPQVGIFIEGCHAQHMKMELKDPFHNDESELRAKIAEVDPKVVYLISPNNPTGTEWHPSFIESLCKENPQRMIIADEAYHEFAKLPSSSQLVQSLPNLVVTRTFSKCFGLAALRIGFLMAHEDTVGEMKKLYNSKSVNMLAQLAASEALRNRDFYMSYAKEVCEARDWLVGDLRAAGLEARAGGGNFLCVKMPPGISPVEVVERMTKRDIFMRDIHGRFPGFIRITAGTMEQMKRVAAELKTELRL</sequence>
<dbReference type="InterPro" id="IPR004839">
    <property type="entry name" value="Aminotransferase_I/II_large"/>
</dbReference>
<comment type="catalytic activity">
    <reaction evidence="9">
        <text>L-histidinol phosphate + 2-oxoglutarate = 3-(imidazol-4-yl)-2-oxopropyl phosphate + L-glutamate</text>
        <dbReference type="Rhea" id="RHEA:23744"/>
        <dbReference type="ChEBI" id="CHEBI:16810"/>
        <dbReference type="ChEBI" id="CHEBI:29985"/>
        <dbReference type="ChEBI" id="CHEBI:57766"/>
        <dbReference type="ChEBI" id="CHEBI:57980"/>
        <dbReference type="EC" id="2.6.1.9"/>
    </reaction>
</comment>
<evidence type="ECO:0000256" key="8">
    <source>
        <dbReference type="ARBA" id="ARBA00023102"/>
    </source>
</evidence>
<dbReference type="AlphaFoldDB" id="A0A7J6NGZ7"/>